<evidence type="ECO:0000256" key="1">
    <source>
        <dbReference type="ARBA" id="ARBA00023157"/>
    </source>
</evidence>
<dbReference type="InterPro" id="IPR035914">
    <property type="entry name" value="Sperma_CUB_dom_sf"/>
</dbReference>
<gene>
    <name evidence="3" type="ORF">P7K49_027734</name>
</gene>
<keyword evidence="4" id="KW-1185">Reference proteome</keyword>
<evidence type="ECO:0000259" key="2">
    <source>
        <dbReference type="Pfam" id="PF00431"/>
    </source>
</evidence>
<accession>A0ABQ9UAT3</accession>
<protein>
    <recommendedName>
        <fullName evidence="2">CUB domain-containing protein</fullName>
    </recommendedName>
</protein>
<comment type="caution">
    <text evidence="3">The sequence shown here is derived from an EMBL/GenBank/DDBJ whole genome shotgun (WGS) entry which is preliminary data.</text>
</comment>
<dbReference type="InterPro" id="IPR000859">
    <property type="entry name" value="CUB_dom"/>
</dbReference>
<dbReference type="CDD" id="cd00041">
    <property type="entry name" value="CUB"/>
    <property type="match status" value="1"/>
</dbReference>
<evidence type="ECO:0000313" key="4">
    <source>
        <dbReference type="Proteomes" id="UP001266305"/>
    </source>
</evidence>
<sequence length="93" mass="10319">MAVTRGFVMATGVDCDGASESKSKLSRLKRSMAINGGNFQETSLQQRLMSPLTGMNLPSPVISSKNWLRLHFTSDSNHRRKGFNAQFQGDQEK</sequence>
<dbReference type="EMBL" id="JASSZA010000014">
    <property type="protein sequence ID" value="KAK2093996.1"/>
    <property type="molecule type" value="Genomic_DNA"/>
</dbReference>
<dbReference type="SUPFAM" id="SSF49854">
    <property type="entry name" value="Spermadhesin, CUB domain"/>
    <property type="match status" value="1"/>
</dbReference>
<name>A0ABQ9UAT3_SAGOE</name>
<keyword evidence="1" id="KW-1015">Disulfide bond</keyword>
<feature type="domain" description="CUB" evidence="2">
    <location>
        <begin position="44"/>
        <end position="87"/>
    </location>
</feature>
<dbReference type="Proteomes" id="UP001266305">
    <property type="component" value="Unassembled WGS sequence"/>
</dbReference>
<dbReference type="Gene3D" id="2.60.120.290">
    <property type="entry name" value="Spermadhesin, CUB domain"/>
    <property type="match status" value="1"/>
</dbReference>
<reference evidence="3 4" key="1">
    <citation type="submission" date="2023-05" db="EMBL/GenBank/DDBJ databases">
        <title>B98-5 Cell Line De Novo Hybrid Assembly: An Optical Mapping Approach.</title>
        <authorList>
            <person name="Kananen K."/>
            <person name="Auerbach J.A."/>
            <person name="Kautto E."/>
            <person name="Blachly J.S."/>
        </authorList>
    </citation>
    <scope>NUCLEOTIDE SEQUENCE [LARGE SCALE GENOMIC DNA]</scope>
    <source>
        <strain evidence="3">B95-8</strain>
        <tissue evidence="3">Cell line</tissue>
    </source>
</reference>
<organism evidence="3 4">
    <name type="scientific">Saguinus oedipus</name>
    <name type="common">Cotton-top tamarin</name>
    <name type="synonym">Oedipomidas oedipus</name>
    <dbReference type="NCBI Taxonomy" id="9490"/>
    <lineage>
        <taxon>Eukaryota</taxon>
        <taxon>Metazoa</taxon>
        <taxon>Chordata</taxon>
        <taxon>Craniata</taxon>
        <taxon>Vertebrata</taxon>
        <taxon>Euteleostomi</taxon>
        <taxon>Mammalia</taxon>
        <taxon>Eutheria</taxon>
        <taxon>Euarchontoglires</taxon>
        <taxon>Primates</taxon>
        <taxon>Haplorrhini</taxon>
        <taxon>Platyrrhini</taxon>
        <taxon>Cebidae</taxon>
        <taxon>Callitrichinae</taxon>
        <taxon>Saguinus</taxon>
    </lineage>
</organism>
<proteinExistence type="predicted"/>
<evidence type="ECO:0000313" key="3">
    <source>
        <dbReference type="EMBL" id="KAK2093996.1"/>
    </source>
</evidence>
<dbReference type="Pfam" id="PF00431">
    <property type="entry name" value="CUB"/>
    <property type="match status" value="1"/>
</dbReference>